<name>A0A0F9TB34_9ZZZZ</name>
<dbReference type="SUPFAM" id="SSF53187">
    <property type="entry name" value="Zn-dependent exopeptidases"/>
    <property type="match status" value="1"/>
</dbReference>
<protein>
    <recommendedName>
        <fullName evidence="2">N-formylglutamate amidohydrolase</fullName>
    </recommendedName>
</protein>
<evidence type="ECO:0008006" key="2">
    <source>
        <dbReference type="Google" id="ProtNLM"/>
    </source>
</evidence>
<dbReference type="EMBL" id="LAZR01001806">
    <property type="protein sequence ID" value="KKN38743.1"/>
    <property type="molecule type" value="Genomic_DNA"/>
</dbReference>
<gene>
    <name evidence="1" type="ORF">LCGC14_0750440</name>
</gene>
<evidence type="ECO:0000313" key="1">
    <source>
        <dbReference type="EMBL" id="KKN38743.1"/>
    </source>
</evidence>
<sequence length="252" mass="29073">MKTYKNFVDFEFGTFPLVISVPHGGTLESERIPKRDKGIHGIDKRTIELSYELISDIKTVSKELSASEMVPSYVISKVRRSKIDLNREESKAFDSNSHLGKFIYQFYHLKLKEFTLENLRLFNYSLLLDIHGFEKSKRPPGYRDVEVILGTNNLKAFFKNPIPKKEWENNLRGKIIVRFLELGIPIAPGHPRRNEYVLTGGFITQQYGASKIPNSQALQIEFSDMVRVIDDELRSLVLNTLARIILDEILQI</sequence>
<comment type="caution">
    <text evidence="1">The sequence shown here is derived from an EMBL/GenBank/DDBJ whole genome shotgun (WGS) entry which is preliminary data.</text>
</comment>
<dbReference type="Gene3D" id="3.40.630.40">
    <property type="entry name" value="Zn-dependent exopeptidases"/>
    <property type="match status" value="1"/>
</dbReference>
<accession>A0A0F9TB34</accession>
<organism evidence="1">
    <name type="scientific">marine sediment metagenome</name>
    <dbReference type="NCBI Taxonomy" id="412755"/>
    <lineage>
        <taxon>unclassified sequences</taxon>
        <taxon>metagenomes</taxon>
        <taxon>ecological metagenomes</taxon>
    </lineage>
</organism>
<dbReference type="AlphaFoldDB" id="A0A0F9TB34"/>
<reference evidence="1" key="1">
    <citation type="journal article" date="2015" name="Nature">
        <title>Complex archaea that bridge the gap between prokaryotes and eukaryotes.</title>
        <authorList>
            <person name="Spang A."/>
            <person name="Saw J.H."/>
            <person name="Jorgensen S.L."/>
            <person name="Zaremba-Niedzwiedzka K."/>
            <person name="Martijn J."/>
            <person name="Lind A.E."/>
            <person name="van Eijk R."/>
            <person name="Schleper C."/>
            <person name="Guy L."/>
            <person name="Ettema T.J."/>
        </authorList>
    </citation>
    <scope>NUCLEOTIDE SEQUENCE</scope>
</reference>
<proteinExistence type="predicted"/>